<dbReference type="STRING" id="1441095.AM592_14180"/>
<keyword evidence="1" id="KW-0472">Membrane</keyword>
<keyword evidence="3" id="KW-1185">Reference proteome</keyword>
<keyword evidence="1" id="KW-1133">Transmembrane helix</keyword>
<evidence type="ECO:0000313" key="2">
    <source>
        <dbReference type="EMBL" id="ALC82595.1"/>
    </source>
</evidence>
<keyword evidence="1" id="KW-0812">Transmembrane</keyword>
<sequence length="62" mass="7626">MYDLIFIIYLSFSSMIFSYRFFKIKSIILRIEEDHMNFPNTYINEQEIKNTAIKVQNQLKKR</sequence>
<accession>A0A0M4GAL0</accession>
<dbReference type="PATRIC" id="fig|1441095.3.peg.3124"/>
<organism evidence="2 3">
    <name type="scientific">Bacillus gobiensis</name>
    <dbReference type="NCBI Taxonomy" id="1441095"/>
    <lineage>
        <taxon>Bacteria</taxon>
        <taxon>Bacillati</taxon>
        <taxon>Bacillota</taxon>
        <taxon>Bacilli</taxon>
        <taxon>Bacillales</taxon>
        <taxon>Bacillaceae</taxon>
        <taxon>Bacillus</taxon>
    </lineage>
</organism>
<proteinExistence type="predicted"/>
<evidence type="ECO:0000313" key="3">
    <source>
        <dbReference type="Proteomes" id="UP000067625"/>
    </source>
</evidence>
<dbReference type="Proteomes" id="UP000067625">
    <property type="component" value="Chromosome"/>
</dbReference>
<reference evidence="2 3" key="2">
    <citation type="journal article" date="2016" name="Int. J. Syst. Evol. Microbiol.">
        <title>Bacillus gobiensis sp. nov., isolated from a soil sample.</title>
        <authorList>
            <person name="Liu B."/>
            <person name="Liu G.H."/>
            <person name="Cetin S."/>
            <person name="Schumann P."/>
            <person name="Pan Z.Z."/>
            <person name="Chen Q.Q."/>
        </authorList>
    </citation>
    <scope>NUCLEOTIDE SEQUENCE [LARGE SCALE GENOMIC DNA]</scope>
    <source>
        <strain evidence="2 3">FJAT-4402</strain>
    </source>
</reference>
<feature type="transmembrane region" description="Helical" evidence="1">
    <location>
        <begin position="6"/>
        <end position="22"/>
    </location>
</feature>
<dbReference type="EMBL" id="CP012600">
    <property type="protein sequence ID" value="ALC82595.1"/>
    <property type="molecule type" value="Genomic_DNA"/>
</dbReference>
<protein>
    <submittedName>
        <fullName evidence="2">Uncharacterized protein</fullName>
    </submittedName>
</protein>
<gene>
    <name evidence="2" type="ORF">AM592_14180</name>
</gene>
<evidence type="ECO:0000256" key="1">
    <source>
        <dbReference type="SAM" id="Phobius"/>
    </source>
</evidence>
<dbReference type="AlphaFoldDB" id="A0A0M4GAL0"/>
<reference evidence="3" key="1">
    <citation type="submission" date="2015-08" db="EMBL/GenBank/DDBJ databases">
        <title>Genome sequencing project for genomic taxonomy and phylogenomics of Bacillus-like bacteria.</title>
        <authorList>
            <person name="Liu B."/>
            <person name="Wang J."/>
            <person name="Zhu Y."/>
            <person name="Liu G."/>
            <person name="Chen Q."/>
            <person name="Chen Z."/>
            <person name="Lan J."/>
            <person name="Che J."/>
            <person name="Ge C."/>
            <person name="Shi H."/>
            <person name="Pan Z."/>
            <person name="Liu X."/>
        </authorList>
    </citation>
    <scope>NUCLEOTIDE SEQUENCE [LARGE SCALE GENOMIC DNA]</scope>
    <source>
        <strain evidence="3">FJAT-4402</strain>
    </source>
</reference>
<name>A0A0M4GAL0_9BACI</name>